<proteinExistence type="predicted"/>
<keyword evidence="1" id="KW-0812">Transmembrane</keyword>
<dbReference type="Proteomes" id="UP000006591">
    <property type="component" value="Chromosome 7"/>
</dbReference>
<dbReference type="OMA" id="CVWYTRS"/>
<accession>A0A0E0HWH0</accession>
<dbReference type="Gramene" id="ONIVA07G01290.1">
    <property type="protein sequence ID" value="ONIVA07G01290.1"/>
    <property type="gene ID" value="ONIVA07G01290"/>
</dbReference>
<evidence type="ECO:0000313" key="2">
    <source>
        <dbReference type="EnsemblPlants" id="ONIVA07G01290.1"/>
    </source>
</evidence>
<keyword evidence="1" id="KW-0472">Membrane</keyword>
<keyword evidence="1" id="KW-1133">Transmembrane helix</keyword>
<dbReference type="AlphaFoldDB" id="A0A0E0HWH0"/>
<reference evidence="2" key="1">
    <citation type="submission" date="2015-04" db="UniProtKB">
        <authorList>
            <consortium name="EnsemblPlants"/>
        </authorList>
    </citation>
    <scope>IDENTIFICATION</scope>
    <source>
        <strain evidence="2">SL10</strain>
    </source>
</reference>
<organism evidence="2">
    <name type="scientific">Oryza nivara</name>
    <name type="common">Indian wild rice</name>
    <name type="synonym">Oryza sativa f. spontanea</name>
    <dbReference type="NCBI Taxonomy" id="4536"/>
    <lineage>
        <taxon>Eukaryota</taxon>
        <taxon>Viridiplantae</taxon>
        <taxon>Streptophyta</taxon>
        <taxon>Embryophyta</taxon>
        <taxon>Tracheophyta</taxon>
        <taxon>Spermatophyta</taxon>
        <taxon>Magnoliopsida</taxon>
        <taxon>Liliopsida</taxon>
        <taxon>Poales</taxon>
        <taxon>Poaceae</taxon>
        <taxon>BOP clade</taxon>
        <taxon>Oryzoideae</taxon>
        <taxon>Oryzeae</taxon>
        <taxon>Oryzinae</taxon>
        <taxon>Oryza</taxon>
    </lineage>
</organism>
<protein>
    <submittedName>
        <fullName evidence="2">Uncharacterized protein</fullName>
    </submittedName>
</protein>
<keyword evidence="3" id="KW-1185">Reference proteome</keyword>
<evidence type="ECO:0000313" key="3">
    <source>
        <dbReference type="Proteomes" id="UP000006591"/>
    </source>
</evidence>
<feature type="transmembrane region" description="Helical" evidence="1">
    <location>
        <begin position="107"/>
        <end position="127"/>
    </location>
</feature>
<reference evidence="2" key="2">
    <citation type="submission" date="2018-04" db="EMBL/GenBank/DDBJ databases">
        <title>OnivRS2 (Oryza nivara Reference Sequence Version 2).</title>
        <authorList>
            <person name="Zhang J."/>
            <person name="Kudrna D."/>
            <person name="Lee S."/>
            <person name="Talag J."/>
            <person name="Rajasekar S."/>
            <person name="Welchert J."/>
            <person name="Hsing Y.-I."/>
            <person name="Wing R.A."/>
        </authorList>
    </citation>
    <scope>NUCLEOTIDE SEQUENCE [LARGE SCALE GENOMIC DNA]</scope>
    <source>
        <strain evidence="2">SL10</strain>
    </source>
</reference>
<sequence>MAMRYLAGKLRAPAPAAAALRRPRSLSANASQSQVGSPLDSSQIVRFDRPRSGKCTNGSTTELASSMKVVKNVDETIRQLHEEVAKMEAASKEIAEIIRYNRFHRRCIMGSVVLGVGLAGVSCVWYTRSYRKALREYYVVGLEMENKYSPLIWVRTTNVVSYTLQLQL</sequence>
<name>A0A0E0HWH0_ORYNI</name>
<dbReference type="EnsemblPlants" id="ONIVA07G01290.1">
    <property type="protein sequence ID" value="ONIVA07G01290.1"/>
    <property type="gene ID" value="ONIVA07G01290"/>
</dbReference>
<evidence type="ECO:0000256" key="1">
    <source>
        <dbReference type="SAM" id="Phobius"/>
    </source>
</evidence>